<name>A0A6F8VEQ4_9PROT</name>
<feature type="domain" description="Archease" evidence="5">
    <location>
        <begin position="3"/>
        <end position="135"/>
    </location>
</feature>
<protein>
    <submittedName>
        <fullName evidence="6">Protein archease</fullName>
    </submittedName>
</protein>
<dbReference type="InterPro" id="IPR023572">
    <property type="entry name" value="Archease_dom"/>
</dbReference>
<dbReference type="SUPFAM" id="SSF69819">
    <property type="entry name" value="MTH1598-like"/>
    <property type="match status" value="1"/>
</dbReference>
<dbReference type="Proteomes" id="UP000502260">
    <property type="component" value="Chromosome"/>
</dbReference>
<dbReference type="Gene3D" id="3.55.10.10">
    <property type="entry name" value="Archease domain"/>
    <property type="match status" value="1"/>
</dbReference>
<evidence type="ECO:0000256" key="2">
    <source>
        <dbReference type="ARBA" id="ARBA00022694"/>
    </source>
</evidence>
<dbReference type="KEGG" id="slac:SKTS_24630"/>
<dbReference type="Pfam" id="PF01951">
    <property type="entry name" value="Archease"/>
    <property type="match status" value="1"/>
</dbReference>
<proteinExistence type="inferred from homology"/>
<dbReference type="InterPro" id="IPR036820">
    <property type="entry name" value="Archease_dom_sf"/>
</dbReference>
<reference evidence="7" key="1">
    <citation type="submission" date="2020-03" db="EMBL/GenBank/DDBJ databases">
        <title>Complete genome sequence of sulfur-oxidizing bacterium skT11.</title>
        <authorList>
            <person name="Kanda M."/>
            <person name="Kojima H."/>
            <person name="Fukui M."/>
        </authorList>
    </citation>
    <scope>NUCLEOTIDE SEQUENCE [LARGE SCALE GENOMIC DNA]</scope>
    <source>
        <strain evidence="7">skT11</strain>
    </source>
</reference>
<keyword evidence="4" id="KW-0106">Calcium</keyword>
<keyword evidence="7" id="KW-1185">Reference proteome</keyword>
<evidence type="ECO:0000256" key="4">
    <source>
        <dbReference type="ARBA" id="ARBA00022837"/>
    </source>
</evidence>
<gene>
    <name evidence="6" type="ORF">SKTS_24630</name>
</gene>
<accession>A0A6F8VEQ4</accession>
<dbReference type="PANTHER" id="PTHR12682:SF11">
    <property type="entry name" value="PROTEIN ARCHEASE"/>
    <property type="match status" value="1"/>
</dbReference>
<dbReference type="RefSeq" id="WP_173065468.1">
    <property type="nucleotide sequence ID" value="NZ_AP022853.1"/>
</dbReference>
<dbReference type="InterPro" id="IPR002804">
    <property type="entry name" value="Archease"/>
</dbReference>
<dbReference type="EMBL" id="AP022853">
    <property type="protein sequence ID" value="BCB27577.1"/>
    <property type="molecule type" value="Genomic_DNA"/>
</dbReference>
<evidence type="ECO:0000256" key="3">
    <source>
        <dbReference type="ARBA" id="ARBA00022723"/>
    </source>
</evidence>
<evidence type="ECO:0000256" key="1">
    <source>
        <dbReference type="ARBA" id="ARBA00007963"/>
    </source>
</evidence>
<keyword evidence="2" id="KW-0819">tRNA processing</keyword>
<keyword evidence="3" id="KW-0479">Metal-binding</keyword>
<comment type="similarity">
    <text evidence="1">Belongs to the archease family.</text>
</comment>
<dbReference type="PANTHER" id="PTHR12682">
    <property type="entry name" value="ARCHEASE"/>
    <property type="match status" value="1"/>
</dbReference>
<dbReference type="AlphaFoldDB" id="A0A6F8VEQ4"/>
<dbReference type="GO" id="GO:0008033">
    <property type="term" value="P:tRNA processing"/>
    <property type="evidence" value="ECO:0007669"/>
    <property type="project" value="UniProtKB-KW"/>
</dbReference>
<organism evidence="6 7">
    <name type="scientific">Sulfurimicrobium lacus</name>
    <dbReference type="NCBI Taxonomy" id="2715678"/>
    <lineage>
        <taxon>Bacteria</taxon>
        <taxon>Pseudomonadati</taxon>
        <taxon>Pseudomonadota</taxon>
        <taxon>Betaproteobacteria</taxon>
        <taxon>Nitrosomonadales</taxon>
        <taxon>Sulfuricellaceae</taxon>
        <taxon>Sulfurimicrobium</taxon>
    </lineage>
</organism>
<dbReference type="GO" id="GO:0046872">
    <property type="term" value="F:metal ion binding"/>
    <property type="evidence" value="ECO:0007669"/>
    <property type="project" value="UniProtKB-KW"/>
</dbReference>
<sequence length="135" mass="15072">MSFDYFEHDADIGVIGRGATLEEAFEGSAEGMFAIMVDAAQVRPLVQFAFAFVEEDTELALVTWLNRLLAEARQRDLVLGRFKLTRASGQWQGEAWGAPWDANMERGTEVKGATLTMLRVEQVDGNWEARCVVDV</sequence>
<evidence type="ECO:0000259" key="5">
    <source>
        <dbReference type="Pfam" id="PF01951"/>
    </source>
</evidence>
<evidence type="ECO:0000313" key="7">
    <source>
        <dbReference type="Proteomes" id="UP000502260"/>
    </source>
</evidence>
<evidence type="ECO:0000313" key="6">
    <source>
        <dbReference type="EMBL" id="BCB27577.1"/>
    </source>
</evidence>